<dbReference type="Proteomes" id="UP000789572">
    <property type="component" value="Unassembled WGS sequence"/>
</dbReference>
<comment type="caution">
    <text evidence="1">The sequence shown here is derived from an EMBL/GenBank/DDBJ whole genome shotgun (WGS) entry which is preliminary data.</text>
</comment>
<keyword evidence="2" id="KW-1185">Reference proteome</keyword>
<dbReference type="OrthoDB" id="2439648at2759"/>
<proteinExistence type="predicted"/>
<dbReference type="AlphaFoldDB" id="A0A9N8WM58"/>
<protein>
    <submittedName>
        <fullName evidence="1">7863_t:CDS:1</fullName>
    </submittedName>
</protein>
<gene>
    <name evidence="1" type="ORF">POCULU_LOCUS2120</name>
</gene>
<accession>A0A9N8WM58</accession>
<evidence type="ECO:0000313" key="1">
    <source>
        <dbReference type="EMBL" id="CAG8491925.1"/>
    </source>
</evidence>
<sequence>MANWITCSADSISRLTNPQIQYIIDYVTSKIVNNVNDQTSDSGCGNTSKGPMLCESSSEINLKASVSLAFQPKQTLTETELSILSEKVSPEIRVNAFTEETKSRVSDSSTSVSVCSKNFHDSEGKRVHVTKMVQERFPHLSLGTVINTVIILYVQEYARHVTKSMKTRIYGEMANISVKKPIDLHAGNLIIGEFQ</sequence>
<name>A0A9N8WM58_9GLOM</name>
<reference evidence="1" key="1">
    <citation type="submission" date="2021-06" db="EMBL/GenBank/DDBJ databases">
        <authorList>
            <person name="Kallberg Y."/>
            <person name="Tangrot J."/>
            <person name="Rosling A."/>
        </authorList>
    </citation>
    <scope>NUCLEOTIDE SEQUENCE</scope>
    <source>
        <strain evidence="1">IA702</strain>
    </source>
</reference>
<organism evidence="1 2">
    <name type="scientific">Paraglomus occultum</name>
    <dbReference type="NCBI Taxonomy" id="144539"/>
    <lineage>
        <taxon>Eukaryota</taxon>
        <taxon>Fungi</taxon>
        <taxon>Fungi incertae sedis</taxon>
        <taxon>Mucoromycota</taxon>
        <taxon>Glomeromycotina</taxon>
        <taxon>Glomeromycetes</taxon>
        <taxon>Paraglomerales</taxon>
        <taxon>Paraglomeraceae</taxon>
        <taxon>Paraglomus</taxon>
    </lineage>
</organism>
<dbReference type="EMBL" id="CAJVPJ010000185">
    <property type="protein sequence ID" value="CAG8491925.1"/>
    <property type="molecule type" value="Genomic_DNA"/>
</dbReference>
<evidence type="ECO:0000313" key="2">
    <source>
        <dbReference type="Proteomes" id="UP000789572"/>
    </source>
</evidence>